<evidence type="ECO:0000256" key="6">
    <source>
        <dbReference type="ARBA" id="ARBA00023136"/>
    </source>
</evidence>
<dbReference type="PROSITE" id="PS50893">
    <property type="entry name" value="ABC_TRANSPORTER_2"/>
    <property type="match status" value="1"/>
</dbReference>
<dbReference type="RefSeq" id="WP_102269668.1">
    <property type="nucleotide sequence ID" value="NZ_CANTYB010000110.1"/>
</dbReference>
<feature type="transmembrane region" description="Helical" evidence="7">
    <location>
        <begin position="394"/>
        <end position="417"/>
    </location>
</feature>
<dbReference type="PROSITE" id="PS00211">
    <property type="entry name" value="ABC_TRANSPORTER_1"/>
    <property type="match status" value="1"/>
</dbReference>
<feature type="transmembrane region" description="Helical" evidence="7">
    <location>
        <begin position="437"/>
        <end position="455"/>
    </location>
</feature>
<reference evidence="10 11" key="1">
    <citation type="submission" date="2022-06" db="EMBL/GenBank/DDBJ databases">
        <title>Isolation of gut microbiota from human fecal samples.</title>
        <authorList>
            <person name="Pamer E.G."/>
            <person name="Barat B."/>
            <person name="Waligurski E."/>
            <person name="Medina S."/>
            <person name="Paddock L."/>
            <person name="Mostad J."/>
        </authorList>
    </citation>
    <scope>NUCLEOTIDE SEQUENCE [LARGE SCALE GENOMIC DNA]</scope>
    <source>
        <strain evidence="10 11">DFI.6.1</strain>
    </source>
</reference>
<evidence type="ECO:0000256" key="2">
    <source>
        <dbReference type="ARBA" id="ARBA00022692"/>
    </source>
</evidence>
<dbReference type="InterPro" id="IPR027417">
    <property type="entry name" value="P-loop_NTPase"/>
</dbReference>
<dbReference type="InterPro" id="IPR036640">
    <property type="entry name" value="ABC1_TM_sf"/>
</dbReference>
<keyword evidence="11" id="KW-1185">Reference proteome</keyword>
<dbReference type="Pfam" id="PF00664">
    <property type="entry name" value="ABC_membrane"/>
    <property type="match status" value="1"/>
</dbReference>
<name>A0ABT1SL20_9FIRM</name>
<dbReference type="InterPro" id="IPR011527">
    <property type="entry name" value="ABC1_TM_dom"/>
</dbReference>
<evidence type="ECO:0000256" key="7">
    <source>
        <dbReference type="SAM" id="Phobius"/>
    </source>
</evidence>
<dbReference type="SMART" id="SM00382">
    <property type="entry name" value="AAA"/>
    <property type="match status" value="1"/>
</dbReference>
<dbReference type="PROSITE" id="PS50929">
    <property type="entry name" value="ABC_TM1F"/>
    <property type="match status" value="1"/>
</dbReference>
<keyword evidence="3" id="KW-0547">Nucleotide-binding</keyword>
<evidence type="ECO:0000313" key="10">
    <source>
        <dbReference type="EMBL" id="MCQ5121703.1"/>
    </source>
</evidence>
<protein>
    <submittedName>
        <fullName evidence="10">ABC transporter ATP-binding protein/permease</fullName>
    </submittedName>
</protein>
<evidence type="ECO:0000313" key="11">
    <source>
        <dbReference type="Proteomes" id="UP001524435"/>
    </source>
</evidence>
<sequence length="734" mass="81228">MSKLFRYLKPFTVMIVAAVALLFVQAMCDLGLPNYMSDIVNVGIQNSGIDHASPDILSKNGMQLMQLFMNEKEIALVEDAYTSEISERRDSLSDEVQNTTQTVELRDVSNEQREDLDSAFGSATTRMLTFLNSMGTEANTTQSEANMENIDMEEIYKMLPMLAAIPQEQRVPQTQSSDLEASLSTQTASVMTSLFYQELGMDLDEIQMQYILSTGLKMLGISLLGVIAAVSVGFLASRIGAGFARGLRKDLFEKVESFSAKEFDRFSSSSLITRTTNDITQVQMVIILGIRMLAYAPIMGIGGLIMIMGKNTSMTWTLAVALVLLFALIGVIMKVAMPRFRIMQKLIDRINLVARENLSGLLVVRAFGSQEFEKNRFDQANRDLTANSLFVNRVITVMMPAMMLIMNTLTLLIVWVGGHQIADANMMVGDLMAFIQYAMQIIMAFLMISMIFIMVPRASACAQRINEVLQTKPSIEDPLEPKPFQENMRGVVEFKDVSFRYDNADEYVISHVSFTAKPGETVAFIGSTGSGKSTLINLIPRFYDVSEGAILVNGVDVREVKQHDLHEQIGYVAQKGILMSGTIAENIAYGNPNADLSEIKQFAQIAQAEEFIESKENGYQDLIAQGGANVSGGQKQRLSIARALATKAPIYIFDDSFSALDFKTDAKLRNALHENLSDATLLIVAQRVSTIMHADQILVLDEGKVVGKGTHEELLKTCPTYYEIASSQLSKEEL</sequence>
<dbReference type="GO" id="GO:0005524">
    <property type="term" value="F:ATP binding"/>
    <property type="evidence" value="ECO:0007669"/>
    <property type="project" value="UniProtKB-KW"/>
</dbReference>
<evidence type="ECO:0000259" key="8">
    <source>
        <dbReference type="PROSITE" id="PS50893"/>
    </source>
</evidence>
<dbReference type="Gene3D" id="3.40.50.300">
    <property type="entry name" value="P-loop containing nucleotide triphosphate hydrolases"/>
    <property type="match status" value="1"/>
</dbReference>
<keyword evidence="4 10" id="KW-0067">ATP-binding</keyword>
<feature type="transmembrane region" description="Helical" evidence="7">
    <location>
        <begin position="284"/>
        <end position="308"/>
    </location>
</feature>
<dbReference type="SUPFAM" id="SSF52540">
    <property type="entry name" value="P-loop containing nucleoside triphosphate hydrolases"/>
    <property type="match status" value="1"/>
</dbReference>
<dbReference type="InterPro" id="IPR017871">
    <property type="entry name" value="ABC_transporter-like_CS"/>
</dbReference>
<gene>
    <name evidence="10" type="ORF">NE663_05440</name>
</gene>
<keyword evidence="6 7" id="KW-0472">Membrane</keyword>
<evidence type="ECO:0000256" key="4">
    <source>
        <dbReference type="ARBA" id="ARBA00022840"/>
    </source>
</evidence>
<keyword evidence="2 7" id="KW-0812">Transmembrane</keyword>
<evidence type="ECO:0000259" key="9">
    <source>
        <dbReference type="PROSITE" id="PS50929"/>
    </source>
</evidence>
<dbReference type="EMBL" id="JANGCH010000006">
    <property type="protein sequence ID" value="MCQ5121703.1"/>
    <property type="molecule type" value="Genomic_DNA"/>
</dbReference>
<evidence type="ECO:0000256" key="3">
    <source>
        <dbReference type="ARBA" id="ARBA00022741"/>
    </source>
</evidence>
<organism evidence="10 11">
    <name type="scientific">Massilicoli timonensis</name>
    <dbReference type="NCBI Taxonomy" id="2015901"/>
    <lineage>
        <taxon>Bacteria</taxon>
        <taxon>Bacillati</taxon>
        <taxon>Bacillota</taxon>
        <taxon>Erysipelotrichia</taxon>
        <taxon>Erysipelotrichales</taxon>
        <taxon>Erysipelotrichaceae</taxon>
        <taxon>Massilicoli</taxon>
    </lineage>
</organism>
<accession>A0ABT1SL20</accession>
<dbReference type="InterPro" id="IPR039421">
    <property type="entry name" value="Type_1_exporter"/>
</dbReference>
<feature type="domain" description="ABC transporter" evidence="8">
    <location>
        <begin position="492"/>
        <end position="727"/>
    </location>
</feature>
<feature type="transmembrane region" description="Helical" evidence="7">
    <location>
        <begin position="314"/>
        <end position="336"/>
    </location>
</feature>
<dbReference type="SUPFAM" id="SSF90123">
    <property type="entry name" value="ABC transporter transmembrane region"/>
    <property type="match status" value="1"/>
</dbReference>
<comment type="subcellular location">
    <subcellularLocation>
        <location evidence="1">Cell membrane</location>
        <topology evidence="1">Multi-pass membrane protein</topology>
    </subcellularLocation>
</comment>
<dbReference type="Pfam" id="PF00005">
    <property type="entry name" value="ABC_tran"/>
    <property type="match status" value="1"/>
</dbReference>
<comment type="caution">
    <text evidence="10">The sequence shown here is derived from an EMBL/GenBank/DDBJ whole genome shotgun (WGS) entry which is preliminary data.</text>
</comment>
<dbReference type="PANTHER" id="PTHR43394">
    <property type="entry name" value="ATP-DEPENDENT PERMEASE MDL1, MITOCHONDRIAL"/>
    <property type="match status" value="1"/>
</dbReference>
<dbReference type="Proteomes" id="UP001524435">
    <property type="component" value="Unassembled WGS sequence"/>
</dbReference>
<dbReference type="InterPro" id="IPR003593">
    <property type="entry name" value="AAA+_ATPase"/>
</dbReference>
<dbReference type="InterPro" id="IPR003439">
    <property type="entry name" value="ABC_transporter-like_ATP-bd"/>
</dbReference>
<proteinExistence type="predicted"/>
<dbReference type="PANTHER" id="PTHR43394:SF1">
    <property type="entry name" value="ATP-BINDING CASSETTE SUB-FAMILY B MEMBER 10, MITOCHONDRIAL"/>
    <property type="match status" value="1"/>
</dbReference>
<evidence type="ECO:0000256" key="5">
    <source>
        <dbReference type="ARBA" id="ARBA00022989"/>
    </source>
</evidence>
<evidence type="ECO:0000256" key="1">
    <source>
        <dbReference type="ARBA" id="ARBA00004651"/>
    </source>
</evidence>
<feature type="transmembrane region" description="Helical" evidence="7">
    <location>
        <begin position="218"/>
        <end position="239"/>
    </location>
</feature>
<dbReference type="CDD" id="cd18548">
    <property type="entry name" value="ABC_6TM_Tm287_like"/>
    <property type="match status" value="1"/>
</dbReference>
<dbReference type="Gene3D" id="1.20.1560.10">
    <property type="entry name" value="ABC transporter type 1, transmembrane domain"/>
    <property type="match status" value="1"/>
</dbReference>
<keyword evidence="5 7" id="KW-1133">Transmembrane helix</keyword>
<feature type="domain" description="ABC transmembrane type-1" evidence="9">
    <location>
        <begin position="181"/>
        <end position="457"/>
    </location>
</feature>